<reference evidence="1 2" key="1">
    <citation type="submission" date="2012-10" db="EMBL/GenBank/DDBJ databases">
        <title>Genome sequence of Vibrio Cholerae HENC-02.</title>
        <authorList>
            <person name="Eppinger M."/>
            <person name="Hasan N.A."/>
            <person name="Sengamalay N."/>
            <person name="Hine E."/>
            <person name="Su Q."/>
            <person name="Daugherty S.C."/>
            <person name="Young S."/>
            <person name="Sadzewicz L."/>
            <person name="Tallon L."/>
            <person name="Cebula T.A."/>
            <person name="Ravel J."/>
            <person name="Colwell R.R."/>
        </authorList>
    </citation>
    <scope>NUCLEOTIDE SEQUENCE [LARGE SCALE GENOMIC DNA]</scope>
    <source>
        <strain evidence="1 2">HENC-02</strain>
    </source>
</reference>
<dbReference type="AlphaFoldDB" id="A0A454CXU3"/>
<evidence type="ECO:0000313" key="2">
    <source>
        <dbReference type="Proteomes" id="UP000008367"/>
    </source>
</evidence>
<comment type="caution">
    <text evidence="1">The sequence shown here is derived from an EMBL/GenBank/DDBJ whole genome shotgun (WGS) entry which is preliminary data.</text>
</comment>
<evidence type="ECO:0000313" key="1">
    <source>
        <dbReference type="EMBL" id="EKM31220.1"/>
    </source>
</evidence>
<dbReference type="EMBL" id="AJSR01001286">
    <property type="protein sequence ID" value="EKM31220.1"/>
    <property type="molecule type" value="Genomic_DNA"/>
</dbReference>
<protein>
    <submittedName>
        <fullName evidence="1">Uncharacterized protein</fullName>
    </submittedName>
</protein>
<feature type="non-terminal residue" evidence="1">
    <location>
        <position position="19"/>
    </location>
</feature>
<gene>
    <name evidence="1" type="ORF">VCHENC02_3120A</name>
</gene>
<name>A0A454CXU3_VIBHA</name>
<sequence length="19" mass="2153">MFSWFCSNGVACIGWGRCE</sequence>
<accession>A0A454CXU3</accession>
<organism evidence="1 2">
    <name type="scientific">Vibrio harveyi</name>
    <name type="common">Beneckea harveyi</name>
    <dbReference type="NCBI Taxonomy" id="669"/>
    <lineage>
        <taxon>Bacteria</taxon>
        <taxon>Pseudomonadati</taxon>
        <taxon>Pseudomonadota</taxon>
        <taxon>Gammaproteobacteria</taxon>
        <taxon>Vibrionales</taxon>
        <taxon>Vibrionaceae</taxon>
        <taxon>Vibrio</taxon>
    </lineage>
</organism>
<proteinExistence type="predicted"/>
<dbReference type="Proteomes" id="UP000008367">
    <property type="component" value="Unassembled WGS sequence"/>
</dbReference>